<protein>
    <submittedName>
        <fullName evidence="3">Transglutaminase</fullName>
    </submittedName>
</protein>
<feature type="transmembrane region" description="Helical" evidence="1">
    <location>
        <begin position="117"/>
        <end position="136"/>
    </location>
</feature>
<feature type="transmembrane region" description="Helical" evidence="1">
    <location>
        <begin position="31"/>
        <end position="48"/>
    </location>
</feature>
<dbReference type="Proteomes" id="UP000670475">
    <property type="component" value="Unassembled WGS sequence"/>
</dbReference>
<feature type="domain" description="Protein-glutamine gamma-glutamyltransferase TgpA N-terminal" evidence="2">
    <location>
        <begin position="13"/>
        <end position="200"/>
    </location>
</feature>
<keyword evidence="1" id="KW-0812">Transmembrane</keyword>
<keyword evidence="1" id="KW-1133">Transmembrane helix</keyword>
<name>A0A940S1S5_9ACTN</name>
<reference evidence="3" key="1">
    <citation type="submission" date="2021-03" db="EMBL/GenBank/DDBJ databases">
        <title>Whole genome sequence of Streptomyces bomunensis MMS17-BM035.</title>
        <authorList>
            <person name="Lee J.H."/>
        </authorList>
    </citation>
    <scope>NUCLEOTIDE SEQUENCE</scope>
    <source>
        <strain evidence="3">MMS17-BM035</strain>
    </source>
</reference>
<dbReference type="RefSeq" id="WP_245182887.1">
    <property type="nucleotide sequence ID" value="NZ_JAGIQL010000380.1"/>
</dbReference>
<feature type="transmembrane region" description="Helical" evidence="1">
    <location>
        <begin position="60"/>
        <end position="80"/>
    </location>
</feature>
<keyword evidence="4" id="KW-1185">Reference proteome</keyword>
<dbReference type="Pfam" id="PF11992">
    <property type="entry name" value="TgpA_N"/>
    <property type="match status" value="1"/>
</dbReference>
<evidence type="ECO:0000259" key="2">
    <source>
        <dbReference type="Pfam" id="PF11992"/>
    </source>
</evidence>
<keyword evidence="1" id="KW-0472">Membrane</keyword>
<evidence type="ECO:0000256" key="1">
    <source>
        <dbReference type="SAM" id="Phobius"/>
    </source>
</evidence>
<organism evidence="3 4">
    <name type="scientific">Streptomyces montanisoli</name>
    <dbReference type="NCBI Taxonomy" id="2798581"/>
    <lineage>
        <taxon>Bacteria</taxon>
        <taxon>Bacillati</taxon>
        <taxon>Actinomycetota</taxon>
        <taxon>Actinomycetes</taxon>
        <taxon>Kitasatosporales</taxon>
        <taxon>Streptomycetaceae</taxon>
        <taxon>Streptomyces</taxon>
    </lineage>
</organism>
<feature type="transmembrane region" description="Helical" evidence="1">
    <location>
        <begin position="143"/>
        <end position="161"/>
    </location>
</feature>
<proteinExistence type="predicted"/>
<gene>
    <name evidence="3" type="ORF">JFN87_33270</name>
</gene>
<evidence type="ECO:0000313" key="4">
    <source>
        <dbReference type="Proteomes" id="UP000670475"/>
    </source>
</evidence>
<comment type="caution">
    <text evidence="3">The sequence shown here is derived from an EMBL/GenBank/DDBJ whole genome shotgun (WGS) entry which is preliminary data.</text>
</comment>
<evidence type="ECO:0000313" key="3">
    <source>
        <dbReference type="EMBL" id="MBP0462264.1"/>
    </source>
</evidence>
<feature type="non-terminal residue" evidence="3">
    <location>
        <position position="214"/>
    </location>
</feature>
<dbReference type="AlphaFoldDB" id="A0A940S1S5"/>
<sequence>MSGRGKLALCALLATLLAACALLPLVSSPAWLLEAAVMAALVSGAGALMRRVPMARTVTVVLQAVLVVLMLTVVFAHSAAPLGLVPTPDVFERFGALLTSGGDDVTRYSIPAPPTEGIKLMLVGGVLVIGLAVDAIGVTFRGAAPAGLPLLALYAVASGISGSTGTAASWLWFLLAAAGYLLLLLAEGGDRLSRWGRVFAGPARPGRPPGPPSR</sequence>
<dbReference type="PROSITE" id="PS51257">
    <property type="entry name" value="PROKAR_LIPOPROTEIN"/>
    <property type="match status" value="1"/>
</dbReference>
<dbReference type="InterPro" id="IPR021878">
    <property type="entry name" value="TgpA_N"/>
</dbReference>
<accession>A0A940S1S5</accession>
<dbReference type="EMBL" id="JAGIQL010000380">
    <property type="protein sequence ID" value="MBP0462264.1"/>
    <property type="molecule type" value="Genomic_DNA"/>
</dbReference>